<dbReference type="AlphaFoldDB" id="A0A8C3YKC0"/>
<dbReference type="InterPro" id="IPR003591">
    <property type="entry name" value="Leu-rich_rpt_typical-subtyp"/>
</dbReference>
<feature type="compositionally biased region" description="Polar residues" evidence="3">
    <location>
        <begin position="9"/>
        <end position="18"/>
    </location>
</feature>
<feature type="region of interest" description="Disordered" evidence="3">
    <location>
        <begin position="1"/>
        <end position="31"/>
    </location>
</feature>
<dbReference type="Proteomes" id="UP000694540">
    <property type="component" value="Unplaced"/>
</dbReference>
<evidence type="ECO:0000313" key="7">
    <source>
        <dbReference type="Proteomes" id="UP000694540"/>
    </source>
</evidence>
<keyword evidence="4" id="KW-0812">Transmembrane</keyword>
<keyword evidence="7" id="KW-1185">Reference proteome</keyword>
<evidence type="ECO:0000259" key="5">
    <source>
        <dbReference type="Pfam" id="PF14914"/>
    </source>
</evidence>
<organism evidence="6 7">
    <name type="scientific">Catagonus wagneri</name>
    <name type="common">Chacoan peccary</name>
    <dbReference type="NCBI Taxonomy" id="51154"/>
    <lineage>
        <taxon>Eukaryota</taxon>
        <taxon>Metazoa</taxon>
        <taxon>Chordata</taxon>
        <taxon>Craniata</taxon>
        <taxon>Vertebrata</taxon>
        <taxon>Euteleostomi</taxon>
        <taxon>Mammalia</taxon>
        <taxon>Eutheria</taxon>
        <taxon>Laurasiatheria</taxon>
        <taxon>Artiodactyla</taxon>
        <taxon>Suina</taxon>
        <taxon>Tayassuidae</taxon>
        <taxon>Catagonus</taxon>
    </lineage>
</organism>
<protein>
    <recommendedName>
        <fullName evidence="5">LRRC37A/B like protein 1 C-terminal domain-containing protein</fullName>
    </recommendedName>
</protein>
<dbReference type="InterPro" id="IPR015753">
    <property type="entry name" value="LRRC37"/>
</dbReference>
<dbReference type="PROSITE" id="PS51450">
    <property type="entry name" value="LRR"/>
    <property type="match status" value="1"/>
</dbReference>
<dbReference type="Pfam" id="PF14914">
    <property type="entry name" value="LRRC37AB_C"/>
    <property type="match status" value="1"/>
</dbReference>
<dbReference type="PANTHER" id="PTHR23045">
    <property type="entry name" value="LEUCINE-RICH REPEAT-CONTAINING PROTEIN 37A"/>
    <property type="match status" value="1"/>
</dbReference>
<dbReference type="Gene3D" id="3.80.10.10">
    <property type="entry name" value="Ribonuclease Inhibitor"/>
    <property type="match status" value="1"/>
</dbReference>
<dbReference type="InterPro" id="IPR032675">
    <property type="entry name" value="LRR_dom_sf"/>
</dbReference>
<dbReference type="SMART" id="SM00369">
    <property type="entry name" value="LRR_TYP"/>
    <property type="match status" value="3"/>
</dbReference>
<name>A0A8C3YKC0_9CETA</name>
<evidence type="ECO:0000313" key="6">
    <source>
        <dbReference type="Ensembl" id="ENSCWAP00000021313.1"/>
    </source>
</evidence>
<evidence type="ECO:0000256" key="3">
    <source>
        <dbReference type="SAM" id="MobiDB-lite"/>
    </source>
</evidence>
<feature type="compositionally biased region" description="Basic and acidic residues" evidence="3">
    <location>
        <begin position="782"/>
        <end position="791"/>
    </location>
</feature>
<feature type="compositionally biased region" description="Low complexity" evidence="3">
    <location>
        <begin position="465"/>
        <end position="474"/>
    </location>
</feature>
<keyword evidence="2" id="KW-0677">Repeat</keyword>
<keyword evidence="1" id="KW-0433">Leucine-rich repeat</keyword>
<dbReference type="Ensembl" id="ENSCWAT00000023110.1">
    <property type="protein sequence ID" value="ENSCWAP00000021313.1"/>
    <property type="gene ID" value="ENSCWAG00000016116.1"/>
</dbReference>
<evidence type="ECO:0000256" key="2">
    <source>
        <dbReference type="ARBA" id="ARBA00022737"/>
    </source>
</evidence>
<keyword evidence="4" id="KW-1133">Transmembrane helix</keyword>
<reference evidence="6" key="2">
    <citation type="submission" date="2025-09" db="UniProtKB">
        <authorList>
            <consortium name="Ensembl"/>
        </authorList>
    </citation>
    <scope>IDENTIFICATION</scope>
</reference>
<feature type="transmembrane region" description="Helical" evidence="4">
    <location>
        <begin position="673"/>
        <end position="696"/>
    </location>
</feature>
<feature type="region of interest" description="Disordered" evidence="3">
    <location>
        <begin position="756"/>
        <end position="791"/>
    </location>
</feature>
<dbReference type="SUPFAM" id="SSF52058">
    <property type="entry name" value="L domain-like"/>
    <property type="match status" value="1"/>
</dbReference>
<sequence>MPEALTQPPVGQTQTVLTQHHHKGEHPTSPSKLILRGNALTELHKDSFKGLSSLRYLDLSCNKIQSIERRAFESLPFLRYVYLGCNLITEVSFGTFQAWHGMQIWRKKIADLSHNPLTTVEDSYLYKLPALRYLDLGTIQVSLPTVEGILMMTLELEKPILPSLVCKTVKLRCDRCLESYTRGDKGTALGGVEGSFMKVLQARKKKTSTELIFEPERPSSDKSGVSFSGFANEPLDFDDDGDVISALNYIVPYFSEGNLEDAESTFLPFIQLLFSNSIEKRLLKTSGVSMGPGDLSTRQLTEMKRHNSWRKENAQPFVENTPKRAKISGPPRKELVGLHGLQRPRELVKKEALSLNKDKTEVSSFLEQYSRGRPAASMHPEAPAKASKTISYPRKVYSLRKSHSPLVHRTSEPQKKQEFTGQSSSYRLLLALRPPSSAVRSLINSASQEASSPSGELTSQEKFSPESFSPSEPSAENVISEDNTPQVVIEELTAPGKTALSGTTPGTAAQSTLPAEYSATTADNVMPTVQHTNEIKWENPNVGTDLAPKPTGFISPGISSPGDQLEAQLNQQLWPLIPNNDVRGFISHVIKTLKTDCSEPQMRLSCARLIARTGLLMKLLSEQQEVKASKAEWGTDQWKTENYMNENAEAQGEQKESSELTKEVPGYGYNNELILAISVTVVVMLLIVIFCLIGVYSHRRAVREGKLGHKRRFFGFLLRKRHSGESESKREGFFWRKLPLWLQDTYRPLNATRKKNMAQKLHDKESSDEEGTLQQHTIPARNPHEESTLCP</sequence>
<feature type="compositionally biased region" description="Polar residues" evidence="3">
    <location>
        <begin position="441"/>
        <end position="462"/>
    </location>
</feature>
<proteinExistence type="predicted"/>
<reference evidence="6" key="1">
    <citation type="submission" date="2025-08" db="UniProtKB">
        <authorList>
            <consortium name="Ensembl"/>
        </authorList>
    </citation>
    <scope>IDENTIFICATION</scope>
</reference>
<dbReference type="InterPro" id="IPR001611">
    <property type="entry name" value="Leu-rich_rpt"/>
</dbReference>
<dbReference type="PANTHER" id="PTHR23045:SF9">
    <property type="entry name" value="LEUCINE RICH REPEAT CONTAINING 37A-RELATED"/>
    <property type="match status" value="1"/>
</dbReference>
<keyword evidence="4" id="KW-0472">Membrane</keyword>
<dbReference type="Pfam" id="PF13855">
    <property type="entry name" value="LRR_8"/>
    <property type="match status" value="1"/>
</dbReference>
<dbReference type="InterPro" id="IPR029423">
    <property type="entry name" value="LRRC37AB_C"/>
</dbReference>
<dbReference type="GeneTree" id="ENSGT00530000063282"/>
<feature type="domain" description="LRRC37A/B like protein 1 C-terminal" evidence="5">
    <location>
        <begin position="560"/>
        <end position="702"/>
    </location>
</feature>
<evidence type="ECO:0000256" key="4">
    <source>
        <dbReference type="SAM" id="Phobius"/>
    </source>
</evidence>
<evidence type="ECO:0000256" key="1">
    <source>
        <dbReference type="ARBA" id="ARBA00022614"/>
    </source>
</evidence>
<accession>A0A8C3YKC0</accession>
<feature type="region of interest" description="Disordered" evidence="3">
    <location>
        <begin position="441"/>
        <end position="482"/>
    </location>
</feature>